<dbReference type="InterPro" id="IPR036691">
    <property type="entry name" value="Endo/exonu/phosph_ase_sf"/>
</dbReference>
<evidence type="ECO:0000313" key="3">
    <source>
        <dbReference type="Proteomes" id="UP001200430"/>
    </source>
</evidence>
<protein>
    <submittedName>
        <fullName evidence="2">Endonuclease/exonuclease/phosphatase family protein</fullName>
    </submittedName>
</protein>
<proteinExistence type="predicted"/>
<dbReference type="InterPro" id="IPR005135">
    <property type="entry name" value="Endo/exonuclease/phosphatase"/>
</dbReference>
<dbReference type="GO" id="GO:0004519">
    <property type="term" value="F:endonuclease activity"/>
    <property type="evidence" value="ECO:0007669"/>
    <property type="project" value="UniProtKB-KW"/>
</dbReference>
<dbReference type="Proteomes" id="UP001200430">
    <property type="component" value="Unassembled WGS sequence"/>
</dbReference>
<comment type="caution">
    <text evidence="2">The sequence shown here is derived from an EMBL/GenBank/DDBJ whole genome shotgun (WGS) entry which is preliminary data.</text>
</comment>
<evidence type="ECO:0000259" key="1">
    <source>
        <dbReference type="Pfam" id="PF03372"/>
    </source>
</evidence>
<name>A0ABS9ENC2_9BACT</name>
<sequence length="341" mass="38498">MRRFTKKVILGVLLAVIWAAQASALVIGTFNIEYFNVSGKKAYSQEDCSYLARLIKESDVDLLALQEIEGDATMRFFVTKFLPGWAYSGNDTGGRQDLYFLWRKDRVRILDGPVVYGANGSFRFEGKSYRLHDRPPMVGVFLDIEGDRRFHMVNVHLKSQSTRGKDDQDRAKRYNDFKRGAQIDGINGIVGSLKGPVFILGDYNVDDPKGTNFPLLSLPKGSYSYDDRKSRLDYIGYSGIERSDSWRIIEVETSIPARSTKRSQSPDHDMVLLDLNWDGSPSSTKDVYDVEKKEQIVYVTATGKKYHSKGCSYLKGKGEPMSLDKAKSLGYSPCSRCNPPR</sequence>
<organism evidence="2 3">
    <name type="scientific">Dethiosulfovibrio marinus</name>
    <dbReference type="NCBI Taxonomy" id="133532"/>
    <lineage>
        <taxon>Bacteria</taxon>
        <taxon>Thermotogati</taxon>
        <taxon>Synergistota</taxon>
        <taxon>Synergistia</taxon>
        <taxon>Synergistales</taxon>
        <taxon>Dethiosulfovibrionaceae</taxon>
        <taxon>Dethiosulfovibrio</taxon>
    </lineage>
</organism>
<keyword evidence="2" id="KW-0255">Endonuclease</keyword>
<dbReference type="SUPFAM" id="SSF56219">
    <property type="entry name" value="DNase I-like"/>
    <property type="match status" value="1"/>
</dbReference>
<dbReference type="Gene3D" id="3.60.10.10">
    <property type="entry name" value="Endonuclease/exonuclease/phosphatase"/>
    <property type="match status" value="1"/>
</dbReference>
<feature type="domain" description="Endonuclease/exonuclease/phosphatase" evidence="1">
    <location>
        <begin position="29"/>
        <end position="238"/>
    </location>
</feature>
<keyword evidence="3" id="KW-1185">Reference proteome</keyword>
<dbReference type="CDD" id="cd10283">
    <property type="entry name" value="MnuA_DNase1-like"/>
    <property type="match status" value="1"/>
</dbReference>
<dbReference type="Pfam" id="PF03372">
    <property type="entry name" value="Exo_endo_phos"/>
    <property type="match status" value="1"/>
</dbReference>
<reference evidence="2 3" key="1">
    <citation type="submission" date="2022-01" db="EMBL/GenBank/DDBJ databases">
        <title>Dethiosulfovibrio faecalis sp. nov., a novel proteolytic, non-sulfur-reducing bacterium isolated from a marine aquaculture solid waste bioreactor.</title>
        <authorList>
            <person name="Grabowski S."/>
            <person name="Apolinario E."/>
            <person name="Schneider N."/>
            <person name="Marshall C.W."/>
            <person name="Sowers K.R."/>
        </authorList>
    </citation>
    <scope>NUCLEOTIDE SEQUENCE [LARGE SCALE GENOMIC DNA]</scope>
    <source>
        <strain evidence="2 3">DSM 12537</strain>
    </source>
</reference>
<evidence type="ECO:0000313" key="2">
    <source>
        <dbReference type="EMBL" id="MCF4142694.1"/>
    </source>
</evidence>
<keyword evidence="2" id="KW-0540">Nuclease</keyword>
<dbReference type="RefSeq" id="WP_236099417.1">
    <property type="nucleotide sequence ID" value="NZ_JAKGUD010000007.1"/>
</dbReference>
<keyword evidence="2" id="KW-0378">Hydrolase</keyword>
<accession>A0ABS9ENC2</accession>
<gene>
    <name evidence="2" type="ORF">L2W38_07675</name>
</gene>
<dbReference type="EMBL" id="JAKGUD010000007">
    <property type="protein sequence ID" value="MCF4142694.1"/>
    <property type="molecule type" value="Genomic_DNA"/>
</dbReference>